<evidence type="ECO:0000313" key="1">
    <source>
        <dbReference type="EMBL" id="KAF2862986.1"/>
    </source>
</evidence>
<proteinExistence type="predicted"/>
<keyword evidence="2" id="KW-1185">Reference proteome</keyword>
<protein>
    <submittedName>
        <fullName evidence="1">Uncharacterized protein</fullName>
    </submittedName>
</protein>
<sequence>MFLHGVVPPPKLKHVVLRGRAERSLLHNSDNQFGSIWMPLKPNILTALGSKIPTLSSVVANISNEAQFTLLESPSIGIRVSEAIRSAAKTFRQCKHLLFIYWLKTDGMCE</sequence>
<reference evidence="1" key="1">
    <citation type="journal article" date="2020" name="Stud. Mycol.">
        <title>101 Dothideomycetes genomes: a test case for predicting lifestyles and emergence of pathogens.</title>
        <authorList>
            <person name="Haridas S."/>
            <person name="Albert R."/>
            <person name="Binder M."/>
            <person name="Bloem J."/>
            <person name="Labutti K."/>
            <person name="Salamov A."/>
            <person name="Andreopoulos B."/>
            <person name="Baker S."/>
            <person name="Barry K."/>
            <person name="Bills G."/>
            <person name="Bluhm B."/>
            <person name="Cannon C."/>
            <person name="Castanera R."/>
            <person name="Culley D."/>
            <person name="Daum C."/>
            <person name="Ezra D."/>
            <person name="Gonzalez J."/>
            <person name="Henrissat B."/>
            <person name="Kuo A."/>
            <person name="Liang C."/>
            <person name="Lipzen A."/>
            <person name="Lutzoni F."/>
            <person name="Magnuson J."/>
            <person name="Mondo S."/>
            <person name="Nolan M."/>
            <person name="Ohm R."/>
            <person name="Pangilinan J."/>
            <person name="Park H.-J."/>
            <person name="Ramirez L."/>
            <person name="Alfaro M."/>
            <person name="Sun H."/>
            <person name="Tritt A."/>
            <person name="Yoshinaga Y."/>
            <person name="Zwiers L.-H."/>
            <person name="Turgeon B."/>
            <person name="Goodwin S."/>
            <person name="Spatafora J."/>
            <person name="Crous P."/>
            <person name="Grigoriev I."/>
        </authorList>
    </citation>
    <scope>NUCLEOTIDE SEQUENCE</scope>
    <source>
        <strain evidence="1">CBS 480.64</strain>
    </source>
</reference>
<dbReference type="EMBL" id="MU005963">
    <property type="protein sequence ID" value="KAF2862986.1"/>
    <property type="molecule type" value="Genomic_DNA"/>
</dbReference>
<gene>
    <name evidence="1" type="ORF">K470DRAFT_255503</name>
</gene>
<evidence type="ECO:0000313" key="2">
    <source>
        <dbReference type="Proteomes" id="UP000799421"/>
    </source>
</evidence>
<name>A0A6A7C5Y4_9PEZI</name>
<dbReference type="Proteomes" id="UP000799421">
    <property type="component" value="Unassembled WGS sequence"/>
</dbReference>
<organism evidence="1 2">
    <name type="scientific">Piedraia hortae CBS 480.64</name>
    <dbReference type="NCBI Taxonomy" id="1314780"/>
    <lineage>
        <taxon>Eukaryota</taxon>
        <taxon>Fungi</taxon>
        <taxon>Dikarya</taxon>
        <taxon>Ascomycota</taxon>
        <taxon>Pezizomycotina</taxon>
        <taxon>Dothideomycetes</taxon>
        <taxon>Dothideomycetidae</taxon>
        <taxon>Capnodiales</taxon>
        <taxon>Piedraiaceae</taxon>
        <taxon>Piedraia</taxon>
    </lineage>
</organism>
<dbReference type="AlphaFoldDB" id="A0A6A7C5Y4"/>
<accession>A0A6A7C5Y4</accession>